<dbReference type="Proteomes" id="UP000694930">
    <property type="component" value="Chromosome 12"/>
</dbReference>
<protein>
    <submittedName>
        <fullName evidence="2">Uncharacterized protein LOC114075253</fullName>
    </submittedName>
</protein>
<dbReference type="PANTHER" id="PTHR42648">
    <property type="entry name" value="TRANSPOSASE, PUTATIVE-RELATED"/>
    <property type="match status" value="1"/>
</dbReference>
<name>A0ABM1V1D8_SOLPN</name>
<keyword evidence="1" id="KW-1185">Reference proteome</keyword>
<reference evidence="1" key="1">
    <citation type="journal article" date="2014" name="Nat. Genet.">
        <title>The genome of the stress-tolerant wild tomato species Solanum pennellii.</title>
        <authorList>
            <person name="Bolger A."/>
            <person name="Scossa F."/>
            <person name="Bolger M.E."/>
            <person name="Lanz C."/>
            <person name="Maumus F."/>
            <person name="Tohge T."/>
            <person name="Quesneville H."/>
            <person name="Alseekh S."/>
            <person name="Sorensen I."/>
            <person name="Lichtenstein G."/>
            <person name="Fich E.A."/>
            <person name="Conte M."/>
            <person name="Keller H."/>
            <person name="Schneeberger K."/>
            <person name="Schwacke R."/>
            <person name="Ofner I."/>
            <person name="Vrebalov J."/>
            <person name="Xu Y."/>
            <person name="Osorio S."/>
            <person name="Aflitos S.A."/>
            <person name="Schijlen E."/>
            <person name="Jimenez-Gomez J.M."/>
            <person name="Ryngajllo M."/>
            <person name="Kimura S."/>
            <person name="Kumar R."/>
            <person name="Koenig D."/>
            <person name="Headland L.R."/>
            <person name="Maloof J.N."/>
            <person name="Sinha N."/>
            <person name="van Ham R.C."/>
            <person name="Lankhorst R.K."/>
            <person name="Mao L."/>
            <person name="Vogel A."/>
            <person name="Arsova B."/>
            <person name="Panstruga R."/>
            <person name="Fei Z."/>
            <person name="Rose J.K."/>
            <person name="Zamir D."/>
            <person name="Carrari F."/>
            <person name="Giovannoni J.J."/>
            <person name="Weigel D."/>
            <person name="Usadel B."/>
            <person name="Fernie A.R."/>
        </authorList>
    </citation>
    <scope>NUCLEOTIDE SEQUENCE [LARGE SCALE GENOMIC DNA]</scope>
    <source>
        <strain evidence="1">cv. LA0716</strain>
    </source>
</reference>
<sequence>MVQGLPLMEDEHTACNTCKLGKQSRMPFSKASWRIYFLKFKPEVPEVSSKFKALVENQSGCRIQMLRSGDGIKHQITFPHTPQQNGVNEWRNTSIMEMLRGLLYEKFPTKVVKEKTPFEAWNSTIPKAYTIFQSQTKNIMSLSNIYQRCNMAILESSRFEEAVSYPNWKSAMEEELAVIENSETWHLVEKSQHRKIICVKWVYCMKLNVDGSINKLKARLVLKG</sequence>
<dbReference type="InterPro" id="IPR039537">
    <property type="entry name" value="Retrotran_Ty1/copia-like"/>
</dbReference>
<dbReference type="Gene3D" id="3.30.420.10">
    <property type="entry name" value="Ribonuclease H-like superfamily/Ribonuclease H"/>
    <property type="match status" value="1"/>
</dbReference>
<dbReference type="RefSeq" id="XP_027769556.1">
    <property type="nucleotide sequence ID" value="XM_027913755.1"/>
</dbReference>
<gene>
    <name evidence="2" type="primary">LOC114075253</name>
</gene>
<evidence type="ECO:0000313" key="1">
    <source>
        <dbReference type="Proteomes" id="UP000694930"/>
    </source>
</evidence>
<dbReference type="PANTHER" id="PTHR42648:SF18">
    <property type="entry name" value="RETROTRANSPOSON, UNCLASSIFIED-LIKE PROTEIN"/>
    <property type="match status" value="1"/>
</dbReference>
<dbReference type="GeneID" id="114075253"/>
<dbReference type="InterPro" id="IPR036397">
    <property type="entry name" value="RNaseH_sf"/>
</dbReference>
<dbReference type="SUPFAM" id="SSF53098">
    <property type="entry name" value="Ribonuclease H-like"/>
    <property type="match status" value="1"/>
</dbReference>
<dbReference type="InterPro" id="IPR012337">
    <property type="entry name" value="RNaseH-like_sf"/>
</dbReference>
<evidence type="ECO:0000313" key="2">
    <source>
        <dbReference type="RefSeq" id="XP_027769556.1"/>
    </source>
</evidence>
<accession>A0ABM1V1D8</accession>
<organism evidence="1 2">
    <name type="scientific">Solanum pennellii</name>
    <name type="common">Tomato</name>
    <name type="synonym">Lycopersicon pennellii</name>
    <dbReference type="NCBI Taxonomy" id="28526"/>
    <lineage>
        <taxon>Eukaryota</taxon>
        <taxon>Viridiplantae</taxon>
        <taxon>Streptophyta</taxon>
        <taxon>Embryophyta</taxon>
        <taxon>Tracheophyta</taxon>
        <taxon>Spermatophyta</taxon>
        <taxon>Magnoliopsida</taxon>
        <taxon>eudicotyledons</taxon>
        <taxon>Gunneridae</taxon>
        <taxon>Pentapetalae</taxon>
        <taxon>asterids</taxon>
        <taxon>lamiids</taxon>
        <taxon>Solanales</taxon>
        <taxon>Solanaceae</taxon>
        <taxon>Solanoideae</taxon>
        <taxon>Solaneae</taxon>
        <taxon>Solanum</taxon>
        <taxon>Solanum subgen. Lycopersicon</taxon>
    </lineage>
</organism>
<proteinExistence type="predicted"/>
<reference evidence="2" key="2">
    <citation type="submission" date="2025-08" db="UniProtKB">
        <authorList>
            <consortium name="RefSeq"/>
        </authorList>
    </citation>
    <scope>IDENTIFICATION</scope>
</reference>